<dbReference type="InterPro" id="IPR036236">
    <property type="entry name" value="Znf_C2H2_sf"/>
</dbReference>
<evidence type="ECO:0000256" key="2">
    <source>
        <dbReference type="ARBA" id="ARBA00022723"/>
    </source>
</evidence>
<feature type="domain" description="C2H2-type" evidence="8">
    <location>
        <begin position="420"/>
        <end position="447"/>
    </location>
</feature>
<comment type="subcellular location">
    <subcellularLocation>
        <location evidence="1">Nucleus</location>
    </subcellularLocation>
</comment>
<evidence type="ECO:0000256" key="3">
    <source>
        <dbReference type="ARBA" id="ARBA00022737"/>
    </source>
</evidence>
<feature type="domain" description="C2H2-type" evidence="8">
    <location>
        <begin position="452"/>
        <end position="479"/>
    </location>
</feature>
<keyword evidence="5" id="KW-0862">Zinc</keyword>
<dbReference type="PANTHER" id="PTHR16515:SF49">
    <property type="entry name" value="GASTRULA ZINC FINGER PROTEIN XLCGF49.1-LIKE-RELATED"/>
    <property type="match status" value="1"/>
</dbReference>
<accession>A0AAE0W6N8</accession>
<dbReference type="PROSITE" id="PS50157">
    <property type="entry name" value="ZINC_FINGER_C2H2_2"/>
    <property type="match status" value="6"/>
</dbReference>
<dbReference type="SMART" id="SM00355">
    <property type="entry name" value="ZnF_C2H2"/>
    <property type="match status" value="6"/>
</dbReference>
<dbReference type="AlphaFoldDB" id="A0AAE0W6N8"/>
<dbReference type="PANTHER" id="PTHR16515">
    <property type="entry name" value="PR DOMAIN ZINC FINGER PROTEIN"/>
    <property type="match status" value="1"/>
</dbReference>
<reference evidence="9" key="3">
    <citation type="submission" date="2023-05" db="EMBL/GenBank/DDBJ databases">
        <authorList>
            <person name="Smith C.H."/>
        </authorList>
    </citation>
    <scope>NUCLEOTIDE SEQUENCE</scope>
    <source>
        <strain evidence="9">CHS0354</strain>
        <tissue evidence="9">Mantle</tissue>
    </source>
</reference>
<feature type="domain" description="C2H2-type" evidence="8">
    <location>
        <begin position="538"/>
        <end position="565"/>
    </location>
</feature>
<name>A0AAE0W6N8_9BIVA</name>
<evidence type="ECO:0000256" key="1">
    <source>
        <dbReference type="ARBA" id="ARBA00004123"/>
    </source>
</evidence>
<reference evidence="9" key="1">
    <citation type="journal article" date="2021" name="Genome Biol. Evol.">
        <title>A High-Quality Reference Genome for a Parasitic Bivalve with Doubly Uniparental Inheritance (Bivalvia: Unionida).</title>
        <authorList>
            <person name="Smith C.H."/>
        </authorList>
    </citation>
    <scope>NUCLEOTIDE SEQUENCE</scope>
    <source>
        <strain evidence="9">CHS0354</strain>
    </source>
</reference>
<dbReference type="FunFam" id="3.30.160.60:FF:000145">
    <property type="entry name" value="Zinc finger protein 574"/>
    <property type="match status" value="1"/>
</dbReference>
<evidence type="ECO:0000256" key="4">
    <source>
        <dbReference type="ARBA" id="ARBA00022771"/>
    </source>
</evidence>
<evidence type="ECO:0000256" key="7">
    <source>
        <dbReference type="PROSITE-ProRule" id="PRU00042"/>
    </source>
</evidence>
<dbReference type="GO" id="GO:0008270">
    <property type="term" value="F:zinc ion binding"/>
    <property type="evidence" value="ECO:0007669"/>
    <property type="project" value="UniProtKB-KW"/>
</dbReference>
<keyword evidence="6" id="KW-0539">Nucleus</keyword>
<dbReference type="Proteomes" id="UP001195483">
    <property type="component" value="Unassembled WGS sequence"/>
</dbReference>
<keyword evidence="3" id="KW-0677">Repeat</keyword>
<evidence type="ECO:0000256" key="6">
    <source>
        <dbReference type="ARBA" id="ARBA00023242"/>
    </source>
</evidence>
<protein>
    <recommendedName>
        <fullName evidence="8">C2H2-type domain-containing protein</fullName>
    </recommendedName>
</protein>
<feature type="domain" description="C2H2-type" evidence="8">
    <location>
        <begin position="392"/>
        <end position="419"/>
    </location>
</feature>
<reference evidence="9" key="2">
    <citation type="journal article" date="2021" name="Genome Biol. Evol.">
        <title>Developing a high-quality reference genome for a parasitic bivalve with doubly uniparental inheritance (Bivalvia: Unionida).</title>
        <authorList>
            <person name="Smith C.H."/>
        </authorList>
    </citation>
    <scope>NUCLEOTIDE SEQUENCE</scope>
    <source>
        <strain evidence="9">CHS0354</strain>
        <tissue evidence="9">Mantle</tissue>
    </source>
</reference>
<feature type="domain" description="C2H2-type" evidence="8">
    <location>
        <begin position="510"/>
        <end position="537"/>
    </location>
</feature>
<keyword evidence="2" id="KW-0479">Metal-binding</keyword>
<feature type="domain" description="C2H2-type" evidence="8">
    <location>
        <begin position="480"/>
        <end position="509"/>
    </location>
</feature>
<dbReference type="EMBL" id="JAEAOA010001808">
    <property type="protein sequence ID" value="KAK3603466.1"/>
    <property type="molecule type" value="Genomic_DNA"/>
</dbReference>
<dbReference type="GO" id="GO:0005634">
    <property type="term" value="C:nucleus"/>
    <property type="evidence" value="ECO:0007669"/>
    <property type="project" value="UniProtKB-SubCell"/>
</dbReference>
<evidence type="ECO:0000259" key="8">
    <source>
        <dbReference type="PROSITE" id="PS50157"/>
    </source>
</evidence>
<keyword evidence="4 7" id="KW-0863">Zinc-finger</keyword>
<keyword evidence="10" id="KW-1185">Reference proteome</keyword>
<dbReference type="GO" id="GO:0010468">
    <property type="term" value="P:regulation of gene expression"/>
    <property type="evidence" value="ECO:0007669"/>
    <property type="project" value="TreeGrafter"/>
</dbReference>
<evidence type="ECO:0000313" key="9">
    <source>
        <dbReference type="EMBL" id="KAK3603466.1"/>
    </source>
</evidence>
<dbReference type="SUPFAM" id="SSF57667">
    <property type="entry name" value="beta-beta-alpha zinc fingers"/>
    <property type="match status" value="3"/>
</dbReference>
<evidence type="ECO:0000256" key="5">
    <source>
        <dbReference type="ARBA" id="ARBA00022833"/>
    </source>
</evidence>
<dbReference type="Pfam" id="PF00096">
    <property type="entry name" value="zf-C2H2"/>
    <property type="match status" value="3"/>
</dbReference>
<organism evidence="9 10">
    <name type="scientific">Potamilus streckersoni</name>
    <dbReference type="NCBI Taxonomy" id="2493646"/>
    <lineage>
        <taxon>Eukaryota</taxon>
        <taxon>Metazoa</taxon>
        <taxon>Spiralia</taxon>
        <taxon>Lophotrochozoa</taxon>
        <taxon>Mollusca</taxon>
        <taxon>Bivalvia</taxon>
        <taxon>Autobranchia</taxon>
        <taxon>Heteroconchia</taxon>
        <taxon>Palaeoheterodonta</taxon>
        <taxon>Unionida</taxon>
        <taxon>Unionoidea</taxon>
        <taxon>Unionidae</taxon>
        <taxon>Ambleminae</taxon>
        <taxon>Lampsilini</taxon>
        <taxon>Potamilus</taxon>
    </lineage>
</organism>
<comment type="caution">
    <text evidence="9">The sequence shown here is derived from an EMBL/GenBank/DDBJ whole genome shotgun (WGS) entry which is preliminary data.</text>
</comment>
<proteinExistence type="predicted"/>
<dbReference type="InterPro" id="IPR013087">
    <property type="entry name" value="Znf_C2H2_type"/>
</dbReference>
<dbReference type="InterPro" id="IPR050331">
    <property type="entry name" value="Zinc_finger"/>
</dbReference>
<dbReference type="Gene3D" id="3.30.160.60">
    <property type="entry name" value="Classic Zinc Finger"/>
    <property type="match status" value="3"/>
</dbReference>
<dbReference type="PROSITE" id="PS00028">
    <property type="entry name" value="ZINC_FINGER_C2H2_1"/>
    <property type="match status" value="5"/>
</dbReference>
<evidence type="ECO:0000313" key="10">
    <source>
        <dbReference type="Proteomes" id="UP001195483"/>
    </source>
</evidence>
<gene>
    <name evidence="9" type="ORF">CHS0354_030307</name>
</gene>
<sequence>MSFNSEMIAMETRTRRKKSKLSSSSQKVPIVETGITESLEGPQTSFSKIEVEEEICKDPIFGGVSAIVKVSDILSTVGKSKNWLMYILLNTGVRVYTSKDDQFSILGSHVAINRVYDILQSYLQNSCISVTDQESAFIGKNGHSADSEMSLSDETETTVCQSITMAEPQTSEIPINVQKGKKNVQILIKSSDFTDSINNADEILTNMHTKKDAKGKAMLTASANTPVSLPVAGVNNPDSTKKLISFSFEVSSASQAGQTSNSLVAQMTGLENSCSFQDQIVNPNIPATFSVEAPQVVSSMAPVQTMRSTVSVQTESSTKTTIDAVPINSSTYEIMEESVEEFSEIDEGQNELDLRGKIKGPLLVDEVLQVSREDMDVNSDANKTSEGDPDGYVCKECGKSFKEKRYLATHLKRHLGLRNHECPICKWKFFERTKMKLHMESHKSPENRSLPHRCSICNHTFYNLAACKDHMNTHFGLKPYKCQEPNCVMSFAHKIGLKRHGMVHSRECPYVCEHCNKGFKFKSNLDSHLTLHTNTGKHVCKDCGKIYTAASSLRKHTCAQKAGKFEVLDHNTYYLCASCNFLFPTFSDCQKHQCSAADSSESNNNIESDQTLGNNKISLLLTSNSAVVLQDGTLNFGEQISFSIPDQENTEASSKVVGSNSSSSSSVIVRNEEGNSLLVEQDGAVIQLMNTDEEKQAASTLADMSGKNITH</sequence>